<dbReference type="InParanoid" id="A0A4W3H6X7"/>
<evidence type="ECO:0000313" key="4">
    <source>
        <dbReference type="Ensembl" id="ENSCMIP00000010932.1"/>
    </source>
</evidence>
<dbReference type="Proteomes" id="UP000314986">
    <property type="component" value="Unassembled WGS sequence"/>
</dbReference>
<evidence type="ECO:0000259" key="3">
    <source>
        <dbReference type="PROSITE" id="PS00214"/>
    </source>
</evidence>
<keyword evidence="5" id="KW-1185">Reference proteome</keyword>
<reference evidence="5" key="3">
    <citation type="journal article" date="2014" name="Nature">
        <title>Elephant shark genome provides unique insights into gnathostome evolution.</title>
        <authorList>
            <consortium name="International Elephant Shark Genome Sequencing Consortium"/>
            <person name="Venkatesh B."/>
            <person name="Lee A.P."/>
            <person name="Ravi V."/>
            <person name="Maurya A.K."/>
            <person name="Lian M.M."/>
            <person name="Swann J.B."/>
            <person name="Ohta Y."/>
            <person name="Flajnik M.F."/>
            <person name="Sutoh Y."/>
            <person name="Kasahara M."/>
            <person name="Hoon S."/>
            <person name="Gangu V."/>
            <person name="Roy S.W."/>
            <person name="Irimia M."/>
            <person name="Korzh V."/>
            <person name="Kondrychyn I."/>
            <person name="Lim Z.W."/>
            <person name="Tay B.H."/>
            <person name="Tohari S."/>
            <person name="Kong K.W."/>
            <person name="Ho S."/>
            <person name="Lorente-Galdos B."/>
            <person name="Quilez J."/>
            <person name="Marques-Bonet T."/>
            <person name="Raney B.J."/>
            <person name="Ingham P.W."/>
            <person name="Tay A."/>
            <person name="Hillier L.W."/>
            <person name="Minx P."/>
            <person name="Boehm T."/>
            <person name="Wilson R.K."/>
            <person name="Brenner S."/>
            <person name="Warren W.C."/>
        </authorList>
    </citation>
    <scope>NUCLEOTIDE SEQUENCE [LARGE SCALE GENOMIC DNA]</scope>
</reference>
<dbReference type="PROSITE" id="PS00214">
    <property type="entry name" value="FABP"/>
    <property type="match status" value="1"/>
</dbReference>
<reference evidence="5" key="2">
    <citation type="journal article" date="2007" name="PLoS Biol.">
        <title>Survey sequencing and comparative analysis of the elephant shark (Callorhinchus milii) genome.</title>
        <authorList>
            <person name="Venkatesh B."/>
            <person name="Kirkness E.F."/>
            <person name="Loh Y.H."/>
            <person name="Halpern A.L."/>
            <person name="Lee A.P."/>
            <person name="Johnson J."/>
            <person name="Dandona N."/>
            <person name="Viswanathan L.D."/>
            <person name="Tay A."/>
            <person name="Venter J.C."/>
            <person name="Strausberg R.L."/>
            <person name="Brenner S."/>
        </authorList>
    </citation>
    <scope>NUCLEOTIDE SEQUENCE [LARGE SCALE GENOMIC DNA]</scope>
</reference>
<organism evidence="4 5">
    <name type="scientific">Callorhinchus milii</name>
    <name type="common">Ghost shark</name>
    <dbReference type="NCBI Taxonomy" id="7868"/>
    <lineage>
        <taxon>Eukaryota</taxon>
        <taxon>Metazoa</taxon>
        <taxon>Chordata</taxon>
        <taxon>Craniata</taxon>
        <taxon>Vertebrata</taxon>
        <taxon>Chondrichthyes</taxon>
        <taxon>Holocephali</taxon>
        <taxon>Chimaeriformes</taxon>
        <taxon>Callorhinchidae</taxon>
        <taxon>Callorhinchus</taxon>
    </lineage>
</organism>
<dbReference type="InterPro" id="IPR031259">
    <property type="entry name" value="ILBP"/>
</dbReference>
<reference evidence="5" key="1">
    <citation type="journal article" date="2006" name="Science">
        <title>Ancient noncoding elements conserved in the human genome.</title>
        <authorList>
            <person name="Venkatesh B."/>
            <person name="Kirkness E.F."/>
            <person name="Loh Y.H."/>
            <person name="Halpern A.L."/>
            <person name="Lee A.P."/>
            <person name="Johnson J."/>
            <person name="Dandona N."/>
            <person name="Viswanathan L.D."/>
            <person name="Tay A."/>
            <person name="Venter J.C."/>
            <person name="Strausberg R.L."/>
            <person name="Brenner S."/>
        </authorList>
    </citation>
    <scope>NUCLEOTIDE SEQUENCE [LARGE SCALE GENOMIC DNA]</scope>
</reference>
<dbReference type="SUPFAM" id="SSF50814">
    <property type="entry name" value="Lipocalins"/>
    <property type="match status" value="1"/>
</dbReference>
<dbReference type="FunFam" id="2.40.128.20:FF:000001">
    <property type="entry name" value="Fatty acid-binding protein, adipocyte"/>
    <property type="match status" value="1"/>
</dbReference>
<dbReference type="PANTHER" id="PTHR11955">
    <property type="entry name" value="FATTY ACID BINDING PROTEIN"/>
    <property type="match status" value="1"/>
</dbReference>
<dbReference type="InterPro" id="IPR012674">
    <property type="entry name" value="Calycin"/>
</dbReference>
<evidence type="ECO:0000256" key="1">
    <source>
        <dbReference type="ARBA" id="ARBA00008390"/>
    </source>
</evidence>
<reference evidence="4" key="5">
    <citation type="submission" date="2025-09" db="UniProtKB">
        <authorList>
            <consortium name="Ensembl"/>
        </authorList>
    </citation>
    <scope>IDENTIFICATION</scope>
</reference>
<evidence type="ECO:0000256" key="2">
    <source>
        <dbReference type="RuleBase" id="RU003696"/>
    </source>
</evidence>
<dbReference type="InterPro" id="IPR000463">
    <property type="entry name" value="Fatty_acid-bd"/>
</dbReference>
<dbReference type="InterPro" id="IPR000566">
    <property type="entry name" value="Lipocln_cytosolic_FA-bd_dom"/>
</dbReference>
<comment type="similarity">
    <text evidence="1 2">Belongs to the calycin superfamily. Fatty-acid binding protein (FABP) family.</text>
</comment>
<dbReference type="GeneTree" id="ENSGT00940000162218"/>
<dbReference type="Gene3D" id="2.40.128.20">
    <property type="match status" value="1"/>
</dbReference>
<keyword evidence="2" id="KW-0813">Transport</keyword>
<dbReference type="GO" id="GO:0008289">
    <property type="term" value="F:lipid binding"/>
    <property type="evidence" value="ECO:0007669"/>
    <property type="project" value="InterPro"/>
</dbReference>
<reference evidence="4" key="4">
    <citation type="submission" date="2025-08" db="UniProtKB">
        <authorList>
            <consortium name="Ensembl"/>
        </authorList>
    </citation>
    <scope>IDENTIFICATION</scope>
</reference>
<name>A0A4W3H6X7_CALMI</name>
<accession>A0A4W3H6X7</accession>
<feature type="domain" description="Cytosolic fatty-acid binding proteins" evidence="3">
    <location>
        <begin position="7"/>
        <end position="24"/>
    </location>
</feature>
<sequence length="180" mass="20918">MSTDFNGTWNMVSNDNFEAYMAALDIDFPTRKIANLLKPQKVIEQKGDSFIVKTLSTFRNYRVQFTVGEEFEEDTKGLDNRKCKSLVTWVSNKLVCVQKGEKENRGWTHWVEDGDLHLVFLFNLILAKCFQVFQQHITFIWRLSRCKDVSRRCSAKICTRAGDWNQGGRRMGESGEWECG</sequence>
<protein>
    <submittedName>
        <fullName evidence="4">Retinol binding protein 7b, cellular</fullName>
    </submittedName>
</protein>
<evidence type="ECO:0000313" key="5">
    <source>
        <dbReference type="Proteomes" id="UP000314986"/>
    </source>
</evidence>
<dbReference type="AlphaFoldDB" id="A0A4W3H6X7"/>
<dbReference type="Ensembl" id="ENSCMIT00000011210.1">
    <property type="protein sequence ID" value="ENSCMIP00000010932.1"/>
    <property type="gene ID" value="ENSCMIG00000005745.1"/>
</dbReference>
<dbReference type="Pfam" id="PF00061">
    <property type="entry name" value="Lipocalin"/>
    <property type="match status" value="1"/>
</dbReference>
<dbReference type="PRINTS" id="PR00178">
    <property type="entry name" value="FATTYACIDBP"/>
</dbReference>
<proteinExistence type="inferred from homology"/>